<keyword evidence="5" id="KW-0677">Repeat</keyword>
<accession>A0A3B3QXZ0</accession>
<keyword evidence="6" id="KW-0176">Collagen</keyword>
<evidence type="ECO:0000256" key="3">
    <source>
        <dbReference type="ARBA" id="ARBA00022530"/>
    </source>
</evidence>
<feature type="region of interest" description="Disordered" evidence="8">
    <location>
        <begin position="316"/>
        <end position="825"/>
    </location>
</feature>
<feature type="compositionally biased region" description="Basic and acidic residues" evidence="8">
    <location>
        <begin position="594"/>
        <end position="606"/>
    </location>
</feature>
<dbReference type="InterPro" id="IPR013320">
    <property type="entry name" value="ConA-like_dom_sf"/>
</dbReference>
<keyword evidence="7" id="KW-0325">Glycoprotein</keyword>
<dbReference type="PROSITE" id="PS51461">
    <property type="entry name" value="NC1_FIB"/>
    <property type="match status" value="1"/>
</dbReference>
<evidence type="ECO:0000256" key="2">
    <source>
        <dbReference type="ARBA" id="ARBA00022525"/>
    </source>
</evidence>
<feature type="compositionally biased region" description="Gly residues" evidence="8">
    <location>
        <begin position="779"/>
        <end position="788"/>
    </location>
</feature>
<dbReference type="GO" id="GO:0005581">
    <property type="term" value="C:collagen trimer"/>
    <property type="evidence" value="ECO:0007669"/>
    <property type="project" value="UniProtKB-KW"/>
</dbReference>
<dbReference type="PANTHER" id="PTHR37456">
    <property type="entry name" value="SI:CH211-266K2.1"/>
    <property type="match status" value="1"/>
</dbReference>
<dbReference type="InterPro" id="IPR048287">
    <property type="entry name" value="TSPN-like_N"/>
</dbReference>
<evidence type="ECO:0000256" key="1">
    <source>
        <dbReference type="ARBA" id="ARBA00004498"/>
    </source>
</evidence>
<evidence type="ECO:0000256" key="8">
    <source>
        <dbReference type="SAM" id="MobiDB-lite"/>
    </source>
</evidence>
<name>A0A3B3QXZ0_9TELE</name>
<sequence>RALILCTVLYCTCYLGLAQVQSEVDILQRLGLTGKKPPPASTGSRPLPHGVIPFKSGVILNQRARVEAPVGTVVPPSYGTNLALVLSLCSHRVNSAFLFSIVSKKKKLQLGVQFVPGKIVVYVGQKKSVYFDYDVHDGQWHNLAMDIRDQKVTLFTSCGKHLVHADLHFKKEETLDPEGSFLLGKMNQNSVQFEGAICQFDIYPSAKAAHNYCKYIKKQCREADTYRANLPPLIPLLPRHSNVTVPSNTPPSLTEVTKKAFTSSLALTRVGTTVKHVVRPSRIPAINYTAVRQGKATRPTVTTPSIRSTMGPTVQVHGLQRPSPAHTPTVTAPLRTSTASPKTPGPPGPHGNPGPPGPPGLKVHTDGEIGLPGEKGEVGFQGDKGAQGLAGMPGIRGKPGPQGFPGDIGPPGQNGPEGPKGEPGITGKAGTVGERGLPGFIGPVGEPGIAGEKGHPGPPGESGPSGPPGKPGEKGDMGPEGDKGEKGVIGLPGKEGQPGDPGLTGGPEGKPGKIGERGFQGQKFQGAKGHLGHLGETGPIGELGPAGFVGPKGSRGTIGSQGPPGRMGQQGEPGLAGYDGHQGPQGPMGPPGPKGEKGEQGDDGKVEGPPGPPGDRGPVGDRGDRGESGDPGYPGQQGMDGERGKAGAPGMPQGDPGPPGQQGPKGSKGGEIQGQKGKPGPQGVSGSRGTPGPVGPPGPRGVVGREGLEGNPGIDGIPGKDGSKGMPGEQGDDGDIGLPGSAGYRGKVGMLGLPGDQGSFGPKGERGLPGQTGPSGKRGAIGGMGLPGKQGDQGAKGQPGDSGDPGFPGILGVFGPKGPPGDVGPVGIQGPRGPQGLMQGVIGPTGIIGPSGTPGPKGDKGSRGEMMDLPMLDQGTEIFKTLHYLTNLVHRLKNPAGTHDNPARICRDLKDCEQRQNDTYWVDPNLGCASDAIEVTCNFTSGGQTCLRPLTVSKLEIAAGRVQINFLHLLSSEAIQHITIHCLNMPVWRSGASEEPSQNSVRFKAWNGQTNDVGGAVRPEVLQDDCWIKDGRWHQTRFAFRTQDPNLLPIVKVYNLPDTKPGTHYHLEVGPVCFL</sequence>
<dbReference type="InterPro" id="IPR008160">
    <property type="entry name" value="Collagen"/>
</dbReference>
<organism evidence="11 12">
    <name type="scientific">Paramormyrops kingsleyae</name>
    <dbReference type="NCBI Taxonomy" id="1676925"/>
    <lineage>
        <taxon>Eukaryota</taxon>
        <taxon>Metazoa</taxon>
        <taxon>Chordata</taxon>
        <taxon>Craniata</taxon>
        <taxon>Vertebrata</taxon>
        <taxon>Euteleostomi</taxon>
        <taxon>Actinopterygii</taxon>
        <taxon>Neopterygii</taxon>
        <taxon>Teleostei</taxon>
        <taxon>Osteoglossocephala</taxon>
        <taxon>Osteoglossomorpha</taxon>
        <taxon>Osteoglossiformes</taxon>
        <taxon>Mormyridae</taxon>
        <taxon>Paramormyrops</taxon>
    </lineage>
</organism>
<feature type="compositionally biased region" description="Pro residues" evidence="8">
    <location>
        <begin position="456"/>
        <end position="470"/>
    </location>
</feature>
<feature type="compositionally biased region" description="Pro residues" evidence="8">
    <location>
        <begin position="343"/>
        <end position="359"/>
    </location>
</feature>
<dbReference type="SMART" id="SM00210">
    <property type="entry name" value="TSPN"/>
    <property type="match status" value="1"/>
</dbReference>
<keyword evidence="12" id="KW-1185">Reference proteome</keyword>
<reference evidence="11" key="1">
    <citation type="submission" date="2025-08" db="UniProtKB">
        <authorList>
            <consortium name="Ensembl"/>
        </authorList>
    </citation>
    <scope>IDENTIFICATION</scope>
</reference>
<dbReference type="Ensembl" id="ENSPKIT00000034915.1">
    <property type="protein sequence ID" value="ENSPKIP00000010779.1"/>
    <property type="gene ID" value="ENSPKIG00000025360.1"/>
</dbReference>
<dbReference type="SUPFAM" id="SSF49899">
    <property type="entry name" value="Concanavalin A-like lectins/glucanases"/>
    <property type="match status" value="1"/>
</dbReference>
<proteinExistence type="predicted"/>
<evidence type="ECO:0000313" key="12">
    <source>
        <dbReference type="Proteomes" id="UP000261540"/>
    </source>
</evidence>
<evidence type="ECO:0000256" key="6">
    <source>
        <dbReference type="ARBA" id="ARBA00023119"/>
    </source>
</evidence>
<dbReference type="Gene3D" id="2.60.120.1000">
    <property type="match status" value="2"/>
</dbReference>
<reference evidence="11" key="2">
    <citation type="submission" date="2025-09" db="UniProtKB">
        <authorList>
            <consortium name="Ensembl"/>
        </authorList>
    </citation>
    <scope>IDENTIFICATION</scope>
</reference>
<feature type="signal peptide" evidence="9">
    <location>
        <begin position="1"/>
        <end position="18"/>
    </location>
</feature>
<feature type="compositionally biased region" description="Polar residues" evidence="8">
    <location>
        <begin position="326"/>
        <end position="341"/>
    </location>
</feature>
<comment type="subcellular location">
    <subcellularLocation>
        <location evidence="1">Secreted</location>
        <location evidence="1">Extracellular space</location>
        <location evidence="1">Extracellular matrix</location>
    </subcellularLocation>
</comment>
<evidence type="ECO:0000256" key="5">
    <source>
        <dbReference type="ARBA" id="ARBA00022737"/>
    </source>
</evidence>
<dbReference type="InterPro" id="IPR000885">
    <property type="entry name" value="Fib_collagen_C"/>
</dbReference>
<dbReference type="FunFam" id="2.60.120.200:FF:000085">
    <property type="entry name" value="collagen alpha-1(XXVII) chain isoform X1"/>
    <property type="match status" value="1"/>
</dbReference>
<keyword evidence="4 9" id="KW-0732">Signal</keyword>
<evidence type="ECO:0000313" key="11">
    <source>
        <dbReference type="Ensembl" id="ENSPKIP00000010779.1"/>
    </source>
</evidence>
<protein>
    <submittedName>
        <fullName evidence="11">Collagen, type XXVII, alpha 1b</fullName>
    </submittedName>
</protein>
<dbReference type="Pfam" id="PF01391">
    <property type="entry name" value="Collagen"/>
    <property type="match status" value="5"/>
</dbReference>
<dbReference type="PANTHER" id="PTHR37456:SF6">
    <property type="entry name" value="COLLAGEN ALPHA-1(XXIII) CHAIN-LIKE ISOFORM X2"/>
    <property type="match status" value="1"/>
</dbReference>
<dbReference type="Gene3D" id="2.60.120.200">
    <property type="match status" value="1"/>
</dbReference>
<feature type="compositionally biased region" description="Low complexity" evidence="8">
    <location>
        <begin position="517"/>
        <end position="528"/>
    </location>
</feature>
<dbReference type="SMART" id="SM00038">
    <property type="entry name" value="COLFI"/>
    <property type="match status" value="1"/>
</dbReference>
<dbReference type="AlphaFoldDB" id="A0A3B3QXZ0"/>
<dbReference type="Proteomes" id="UP000261540">
    <property type="component" value="Unplaced"/>
</dbReference>
<keyword evidence="2" id="KW-0964">Secreted</keyword>
<keyword evidence="3" id="KW-0272">Extracellular matrix</keyword>
<dbReference type="GO" id="GO:0005201">
    <property type="term" value="F:extracellular matrix structural constituent"/>
    <property type="evidence" value="ECO:0007669"/>
    <property type="project" value="InterPro"/>
</dbReference>
<evidence type="ECO:0000256" key="9">
    <source>
        <dbReference type="SAM" id="SignalP"/>
    </source>
</evidence>
<feature type="domain" description="Fibrillar collagen NC1" evidence="10">
    <location>
        <begin position="876"/>
        <end position="1075"/>
    </location>
</feature>
<evidence type="ECO:0000259" key="10">
    <source>
        <dbReference type="PROSITE" id="PS51461"/>
    </source>
</evidence>
<dbReference type="InterPro" id="IPR050938">
    <property type="entry name" value="Collagen_Structural_Proteins"/>
</dbReference>
<dbReference type="FunFam" id="2.60.120.1000:FF:000006">
    <property type="entry name" value="collagen alpha-1(XXVII) chain isoform X1"/>
    <property type="match status" value="1"/>
</dbReference>
<dbReference type="GeneTree" id="ENSGT00940000162727"/>
<feature type="compositionally biased region" description="Low complexity" evidence="8">
    <location>
        <begin position="673"/>
        <end position="691"/>
    </location>
</feature>
<evidence type="ECO:0000256" key="7">
    <source>
        <dbReference type="ARBA" id="ARBA00023180"/>
    </source>
</evidence>
<feature type="compositionally biased region" description="Basic and acidic residues" evidence="8">
    <location>
        <begin position="618"/>
        <end position="628"/>
    </location>
</feature>
<feature type="chain" id="PRO_5017361975" evidence="9">
    <location>
        <begin position="19"/>
        <end position="1075"/>
    </location>
</feature>
<feature type="compositionally biased region" description="Basic and acidic residues" evidence="8">
    <location>
        <begin position="471"/>
        <end position="486"/>
    </location>
</feature>
<dbReference type="Pfam" id="PF01410">
    <property type="entry name" value="COLFI"/>
    <property type="match status" value="2"/>
</dbReference>
<evidence type="ECO:0000256" key="4">
    <source>
        <dbReference type="ARBA" id="ARBA00022729"/>
    </source>
</evidence>
<dbReference type="STRING" id="1676925.ENSPKIP00000010779"/>